<name>A0A645FE47_9ZZZZ</name>
<dbReference type="AlphaFoldDB" id="A0A645FE47"/>
<reference evidence="1" key="1">
    <citation type="submission" date="2019-08" db="EMBL/GenBank/DDBJ databases">
        <authorList>
            <person name="Kucharzyk K."/>
            <person name="Murdoch R.W."/>
            <person name="Higgins S."/>
            <person name="Loffler F."/>
        </authorList>
    </citation>
    <scope>NUCLEOTIDE SEQUENCE</scope>
</reference>
<accession>A0A645FE47</accession>
<proteinExistence type="predicted"/>
<protein>
    <submittedName>
        <fullName evidence="1">Uncharacterized protein</fullName>
    </submittedName>
</protein>
<evidence type="ECO:0000313" key="1">
    <source>
        <dbReference type="EMBL" id="MPN10663.1"/>
    </source>
</evidence>
<organism evidence="1">
    <name type="scientific">bioreactor metagenome</name>
    <dbReference type="NCBI Taxonomy" id="1076179"/>
    <lineage>
        <taxon>unclassified sequences</taxon>
        <taxon>metagenomes</taxon>
        <taxon>ecological metagenomes</taxon>
    </lineage>
</organism>
<gene>
    <name evidence="1" type="ORF">SDC9_157958</name>
</gene>
<sequence>MGASLDEILGGLLVYSLPLTLNVHVGVENSCKRHVVYDPEHSVQSDIGGLLPSLDDYPPAGGIHCQNDLSGEGARNVCQPFRFLHGPGADDDPVRTGGQQLLYVLRAPYPSADLNGHSGFPGYLPDVIDIAVPAEGPVKIHQVQVFGSSLDPHLRHRGRVRKDDPLAAGLSAYQLYDLPVHHVYCRYDYQRQPSANSTKLERNLRPDEPLFSGWN</sequence>
<comment type="caution">
    <text evidence="1">The sequence shown here is derived from an EMBL/GenBank/DDBJ whole genome shotgun (WGS) entry which is preliminary data.</text>
</comment>
<dbReference type="EMBL" id="VSSQ01056826">
    <property type="protein sequence ID" value="MPN10663.1"/>
    <property type="molecule type" value="Genomic_DNA"/>
</dbReference>